<feature type="compositionally biased region" description="Polar residues" evidence="1">
    <location>
        <begin position="593"/>
        <end position="607"/>
    </location>
</feature>
<sequence length="622" mass="69473">MEGSSSVDSLQSDYIQAMQDMAKEPSTVKELLCKLCPKEFVGPNRLMEAIIHLKDEHKEIFQKNPCEPSNLNGNELQNGECSSSTVTSTNSPSQEITSMMSIATQTSNTNLRNSLQQDGTSSSTIYPIPGQMNLYFKLTDMLEKPYKCKLCGEHRQNLKTCAVHLMKVHEIPLKQACAENDEGVCKVDRERNTTTARRIRKRTARKSVQERSIEATKTIIQKPLPVKTKNLNTNSLKSKSSFSPTKLINSKRKSEEREKKLRVKISKEKIAQIKKHGKDKQESSEHCDRKNTISPDIFAEPDDYDTAEITENQTDDDNQLLNTNYGSADFPSAEDALKEINFSPISSPDSSPIGVEQVSSTSPDGTSSHLLADSQDEESPWDSMSFNSTKKNSVRASVTGRKCNIPFDNSIPALPKRSNAMLKQLRSTEIPPHKNLSDSSNTTSSKISSRRKTISSQNGDSKHDVISRSASFPSGNSKSLSTSSLPIKKTARKSTRPEKTPLFEQFSPSAEANVFLYSEEDAANDAIFNTFKSADILLQNDEPTQSIHRFSPPPAFMQSTAKKRLNGGRFDNFDEEFMATEEYSEIFSYQTSLNQQRVTHKNTPQSARKSTRKLTSRKSTSL</sequence>
<protein>
    <recommendedName>
        <fullName evidence="4">C2H2-type domain-containing protein</fullName>
    </recommendedName>
</protein>
<comment type="caution">
    <text evidence="2">The sequence shown here is derived from an EMBL/GenBank/DDBJ whole genome shotgun (WGS) entry which is preliminary data.</text>
</comment>
<keyword evidence="3" id="KW-1185">Reference proteome</keyword>
<feature type="compositionally biased region" description="Polar residues" evidence="1">
    <location>
        <begin position="71"/>
        <end position="81"/>
    </location>
</feature>
<feature type="compositionally biased region" description="Low complexity" evidence="1">
    <location>
        <begin position="474"/>
        <end position="484"/>
    </location>
</feature>
<feature type="region of interest" description="Disordered" evidence="1">
    <location>
        <begin position="224"/>
        <end position="301"/>
    </location>
</feature>
<feature type="compositionally biased region" description="Polar residues" evidence="1">
    <location>
        <begin position="382"/>
        <end position="396"/>
    </location>
</feature>
<feature type="compositionally biased region" description="Low complexity" evidence="1">
    <location>
        <begin position="343"/>
        <end position="353"/>
    </location>
</feature>
<feature type="compositionally biased region" description="Basic and acidic residues" evidence="1">
    <location>
        <begin position="279"/>
        <end position="291"/>
    </location>
</feature>
<feature type="region of interest" description="Disordered" evidence="1">
    <location>
        <begin position="71"/>
        <end position="93"/>
    </location>
</feature>
<name>A0ABP0F6Y9_CLALP</name>
<proteinExistence type="predicted"/>
<feature type="region of interest" description="Disordered" evidence="1">
    <location>
        <begin position="428"/>
        <end position="502"/>
    </location>
</feature>
<evidence type="ECO:0000313" key="2">
    <source>
        <dbReference type="EMBL" id="CAK8675491.1"/>
    </source>
</evidence>
<feature type="compositionally biased region" description="Basic and acidic residues" evidence="1">
    <location>
        <begin position="252"/>
        <end position="271"/>
    </location>
</feature>
<accession>A0ABP0F6Y9</accession>
<feature type="region of interest" description="Disordered" evidence="1">
    <location>
        <begin position="593"/>
        <end position="622"/>
    </location>
</feature>
<feature type="compositionally biased region" description="Low complexity" evidence="1">
    <location>
        <begin position="227"/>
        <end position="247"/>
    </location>
</feature>
<organism evidence="2 3">
    <name type="scientific">Clavelina lepadiformis</name>
    <name type="common">Light-bulb sea squirt</name>
    <name type="synonym">Ascidia lepadiformis</name>
    <dbReference type="NCBI Taxonomy" id="159417"/>
    <lineage>
        <taxon>Eukaryota</taxon>
        <taxon>Metazoa</taxon>
        <taxon>Chordata</taxon>
        <taxon>Tunicata</taxon>
        <taxon>Ascidiacea</taxon>
        <taxon>Aplousobranchia</taxon>
        <taxon>Clavelinidae</taxon>
        <taxon>Clavelina</taxon>
    </lineage>
</organism>
<evidence type="ECO:0000256" key="1">
    <source>
        <dbReference type="SAM" id="MobiDB-lite"/>
    </source>
</evidence>
<feature type="compositionally biased region" description="Low complexity" evidence="1">
    <location>
        <begin position="437"/>
        <end position="447"/>
    </location>
</feature>
<reference evidence="2 3" key="1">
    <citation type="submission" date="2024-02" db="EMBL/GenBank/DDBJ databases">
        <authorList>
            <person name="Daric V."/>
            <person name="Darras S."/>
        </authorList>
    </citation>
    <scope>NUCLEOTIDE SEQUENCE [LARGE SCALE GENOMIC DNA]</scope>
</reference>
<feature type="compositionally biased region" description="Polar residues" evidence="1">
    <location>
        <begin position="357"/>
        <end position="369"/>
    </location>
</feature>
<dbReference type="EMBL" id="CAWYQH010000024">
    <property type="protein sequence ID" value="CAK8675491.1"/>
    <property type="molecule type" value="Genomic_DNA"/>
</dbReference>
<dbReference type="Proteomes" id="UP001642483">
    <property type="component" value="Unassembled WGS sequence"/>
</dbReference>
<gene>
    <name evidence="2" type="ORF">CVLEPA_LOCUS5069</name>
</gene>
<evidence type="ECO:0008006" key="4">
    <source>
        <dbReference type="Google" id="ProtNLM"/>
    </source>
</evidence>
<feature type="compositionally biased region" description="Low complexity" evidence="1">
    <location>
        <begin position="82"/>
        <end position="93"/>
    </location>
</feature>
<evidence type="ECO:0000313" key="3">
    <source>
        <dbReference type="Proteomes" id="UP001642483"/>
    </source>
</evidence>
<feature type="region of interest" description="Disordered" evidence="1">
    <location>
        <begin position="342"/>
        <end position="397"/>
    </location>
</feature>